<evidence type="ECO:0000256" key="6">
    <source>
        <dbReference type="SAM" id="Phobius"/>
    </source>
</evidence>
<dbReference type="PANTHER" id="PTHR30086">
    <property type="entry name" value="ARGININE EXPORTER PROTEIN ARGO"/>
    <property type="match status" value="1"/>
</dbReference>
<protein>
    <recommendedName>
        <fullName evidence="9">Lysine transporter LysE</fullName>
    </recommendedName>
</protein>
<organism evidence="7 8">
    <name type="scientific">Microvirgula aerodenitrificans</name>
    <dbReference type="NCBI Taxonomy" id="57480"/>
    <lineage>
        <taxon>Bacteria</taxon>
        <taxon>Pseudomonadati</taxon>
        <taxon>Pseudomonadota</taxon>
        <taxon>Betaproteobacteria</taxon>
        <taxon>Neisseriales</taxon>
        <taxon>Aquaspirillaceae</taxon>
        <taxon>Microvirgula</taxon>
    </lineage>
</organism>
<evidence type="ECO:0008006" key="9">
    <source>
        <dbReference type="Google" id="ProtNLM"/>
    </source>
</evidence>
<dbReference type="STRING" id="1122240.GCA_000620105_00420"/>
<dbReference type="GO" id="GO:0005886">
    <property type="term" value="C:plasma membrane"/>
    <property type="evidence" value="ECO:0007669"/>
    <property type="project" value="UniProtKB-SubCell"/>
</dbReference>
<gene>
    <name evidence="7" type="ORF">DAI18_03400</name>
</gene>
<dbReference type="Pfam" id="PF01810">
    <property type="entry name" value="LysE"/>
    <property type="match status" value="1"/>
</dbReference>
<dbReference type="InterPro" id="IPR001123">
    <property type="entry name" value="LeuE-type"/>
</dbReference>
<keyword evidence="2" id="KW-1003">Cell membrane</keyword>
<dbReference type="EMBL" id="CP028519">
    <property type="protein sequence ID" value="AVY93190.1"/>
    <property type="molecule type" value="Genomic_DNA"/>
</dbReference>
<evidence type="ECO:0000256" key="1">
    <source>
        <dbReference type="ARBA" id="ARBA00004651"/>
    </source>
</evidence>
<feature type="transmembrane region" description="Helical" evidence="6">
    <location>
        <begin position="44"/>
        <end position="63"/>
    </location>
</feature>
<keyword evidence="8" id="KW-1185">Reference proteome</keyword>
<dbReference type="GO" id="GO:0015171">
    <property type="term" value="F:amino acid transmembrane transporter activity"/>
    <property type="evidence" value="ECO:0007669"/>
    <property type="project" value="TreeGrafter"/>
</dbReference>
<evidence type="ECO:0000256" key="3">
    <source>
        <dbReference type="ARBA" id="ARBA00022692"/>
    </source>
</evidence>
<feature type="transmembrane region" description="Helical" evidence="6">
    <location>
        <begin position="186"/>
        <end position="203"/>
    </location>
</feature>
<feature type="transmembrane region" description="Helical" evidence="6">
    <location>
        <begin position="153"/>
        <end position="174"/>
    </location>
</feature>
<evidence type="ECO:0000256" key="2">
    <source>
        <dbReference type="ARBA" id="ARBA00022475"/>
    </source>
</evidence>
<dbReference type="PANTHER" id="PTHR30086:SF17">
    <property type="entry name" value="LYSE FAMILY TRANSLOCATOR"/>
    <property type="match status" value="1"/>
</dbReference>
<keyword evidence="4 6" id="KW-1133">Transmembrane helix</keyword>
<evidence type="ECO:0000313" key="7">
    <source>
        <dbReference type="EMBL" id="AVY93190.1"/>
    </source>
</evidence>
<keyword evidence="3 6" id="KW-0812">Transmembrane</keyword>
<dbReference type="KEGG" id="maer:DAI18_03400"/>
<evidence type="ECO:0000256" key="5">
    <source>
        <dbReference type="ARBA" id="ARBA00023136"/>
    </source>
</evidence>
<comment type="subcellular location">
    <subcellularLocation>
        <location evidence="1">Cell membrane</location>
        <topology evidence="1">Multi-pass membrane protein</topology>
    </subcellularLocation>
</comment>
<proteinExistence type="predicted"/>
<name>A0A2S0P718_9NEIS</name>
<dbReference type="Proteomes" id="UP000244173">
    <property type="component" value="Chromosome"/>
</dbReference>
<sequence>MAVPMHEFLLMALAHWLALLSPGPDFLLLSRTTLRHGFRPGTRVAAGIAVANGLWIVLALSGVGYLQRWPAATRIMQTGGALFLLYVGWHFLRARPDGGDEATPLAASASPAPFLLGLASGLGNPKNGLFYTGLFSIGIAASTPSWQQALYGLWMFALVWVWDVGMAWLIGRPASRRGLHRWQWKLERLAGALLMALGIGLLLG</sequence>
<evidence type="ECO:0000256" key="4">
    <source>
        <dbReference type="ARBA" id="ARBA00022989"/>
    </source>
</evidence>
<accession>A0A2S0P718</accession>
<dbReference type="AlphaFoldDB" id="A0A2S0P718"/>
<reference evidence="7 8" key="1">
    <citation type="submission" date="2018-04" db="EMBL/GenBank/DDBJ databases">
        <title>Denitrifier Microvirgula.</title>
        <authorList>
            <person name="Anderson E."/>
            <person name="Jang J."/>
            <person name="Ishii S."/>
        </authorList>
    </citation>
    <scope>NUCLEOTIDE SEQUENCE [LARGE SCALE GENOMIC DNA]</scope>
    <source>
        <strain evidence="7 8">BE2.4</strain>
    </source>
</reference>
<evidence type="ECO:0000313" key="8">
    <source>
        <dbReference type="Proteomes" id="UP000244173"/>
    </source>
</evidence>
<keyword evidence="5 6" id="KW-0472">Membrane</keyword>